<dbReference type="InterPro" id="IPR013525">
    <property type="entry name" value="ABC2_TM"/>
</dbReference>
<dbReference type="EMBL" id="NCKU01006307">
    <property type="protein sequence ID" value="RWS03642.1"/>
    <property type="molecule type" value="Genomic_DNA"/>
</dbReference>
<dbReference type="AlphaFoldDB" id="A0A443QKT8"/>
<evidence type="ECO:0000256" key="2">
    <source>
        <dbReference type="ARBA" id="ARBA00022692"/>
    </source>
</evidence>
<keyword evidence="8" id="KW-1185">Reference proteome</keyword>
<dbReference type="OrthoDB" id="66620at2759"/>
<evidence type="ECO:0000313" key="8">
    <source>
        <dbReference type="Proteomes" id="UP000285301"/>
    </source>
</evidence>
<gene>
    <name evidence="7" type="ORF">B4U79_03418</name>
</gene>
<evidence type="ECO:0000256" key="3">
    <source>
        <dbReference type="ARBA" id="ARBA00022989"/>
    </source>
</evidence>
<protein>
    <submittedName>
        <fullName evidence="7">ABC transporter sub-family G-like protein 17</fullName>
    </submittedName>
</protein>
<comment type="subcellular location">
    <subcellularLocation>
        <location evidence="1">Membrane</location>
        <topology evidence="1">Multi-pass membrane protein</topology>
    </subcellularLocation>
</comment>
<reference evidence="7 8" key="1">
    <citation type="journal article" date="2018" name="Gigascience">
        <title>Genomes of trombidid mites reveal novel predicted allergens and laterally-transferred genes associated with secondary metabolism.</title>
        <authorList>
            <person name="Dong X."/>
            <person name="Chaisiri K."/>
            <person name="Xia D."/>
            <person name="Armstrong S.D."/>
            <person name="Fang Y."/>
            <person name="Donnelly M.J."/>
            <person name="Kadowaki T."/>
            <person name="McGarry J.W."/>
            <person name="Darby A.C."/>
            <person name="Makepeace B.L."/>
        </authorList>
    </citation>
    <scope>NUCLEOTIDE SEQUENCE [LARGE SCALE GENOMIC DNA]</scope>
    <source>
        <strain evidence="7">UoL-WK</strain>
    </source>
</reference>
<evidence type="ECO:0000256" key="4">
    <source>
        <dbReference type="ARBA" id="ARBA00023136"/>
    </source>
</evidence>
<evidence type="ECO:0000256" key="1">
    <source>
        <dbReference type="ARBA" id="ARBA00004141"/>
    </source>
</evidence>
<dbReference type="GO" id="GO:0140359">
    <property type="term" value="F:ABC-type transporter activity"/>
    <property type="evidence" value="ECO:0007669"/>
    <property type="project" value="InterPro"/>
</dbReference>
<accession>A0A443QKT8</accession>
<dbReference type="STRING" id="1965070.A0A443QKT8"/>
<sequence>MIILSLFVAFLFGSDVGKKGGCPPEITDEFDPQLLEYYQRHTKNESDVVFENALLIGALSTKNLTAGVYIAPLTTTPFALYCGYFFKQSAIPSYHRYMMHFSFLKHAFDALLLATYGNNRCGIEAESELLKARSSIIKWFSDAFGVVPEISDENVTYTRTGVTAKFVNSTAKVIFGDYFTDGGNLETEMPTLNEAESITNSTNGIAGTTDEKTYDSDLILWKNLSYTVNYNMLERLIAYVSGLGWIPKTK</sequence>
<keyword evidence="3" id="KW-1133">Transmembrane helix</keyword>
<evidence type="ECO:0000259" key="6">
    <source>
        <dbReference type="Pfam" id="PF01061"/>
    </source>
</evidence>
<dbReference type="Proteomes" id="UP000285301">
    <property type="component" value="Unassembled WGS sequence"/>
</dbReference>
<comment type="caution">
    <text evidence="7">The sequence shown here is derived from an EMBL/GenBank/DDBJ whole genome shotgun (WGS) entry which is preliminary data.</text>
</comment>
<keyword evidence="5" id="KW-0732">Signal</keyword>
<feature type="domain" description="ABC-2 type transporter transmembrane" evidence="6">
    <location>
        <begin position="55"/>
        <end position="112"/>
    </location>
</feature>
<feature type="chain" id="PRO_5019446769" evidence="5">
    <location>
        <begin position="22"/>
        <end position="250"/>
    </location>
</feature>
<keyword evidence="4" id="KW-0472">Membrane</keyword>
<evidence type="ECO:0000256" key="5">
    <source>
        <dbReference type="SAM" id="SignalP"/>
    </source>
</evidence>
<dbReference type="Pfam" id="PF01061">
    <property type="entry name" value="ABC2_membrane"/>
    <property type="match status" value="1"/>
</dbReference>
<keyword evidence="2" id="KW-0812">Transmembrane</keyword>
<evidence type="ECO:0000313" key="7">
    <source>
        <dbReference type="EMBL" id="RWS03642.1"/>
    </source>
</evidence>
<dbReference type="GO" id="GO:0016020">
    <property type="term" value="C:membrane"/>
    <property type="evidence" value="ECO:0007669"/>
    <property type="project" value="UniProtKB-SubCell"/>
</dbReference>
<organism evidence="7 8">
    <name type="scientific">Dinothrombium tinctorium</name>
    <dbReference type="NCBI Taxonomy" id="1965070"/>
    <lineage>
        <taxon>Eukaryota</taxon>
        <taxon>Metazoa</taxon>
        <taxon>Ecdysozoa</taxon>
        <taxon>Arthropoda</taxon>
        <taxon>Chelicerata</taxon>
        <taxon>Arachnida</taxon>
        <taxon>Acari</taxon>
        <taxon>Acariformes</taxon>
        <taxon>Trombidiformes</taxon>
        <taxon>Prostigmata</taxon>
        <taxon>Anystina</taxon>
        <taxon>Parasitengona</taxon>
        <taxon>Trombidioidea</taxon>
        <taxon>Trombidiidae</taxon>
        <taxon>Dinothrombium</taxon>
    </lineage>
</organism>
<feature type="non-terminal residue" evidence="7">
    <location>
        <position position="250"/>
    </location>
</feature>
<proteinExistence type="predicted"/>
<name>A0A443QKT8_9ACAR</name>
<feature type="signal peptide" evidence="5">
    <location>
        <begin position="1"/>
        <end position="21"/>
    </location>
</feature>